<dbReference type="GO" id="GO:0005778">
    <property type="term" value="C:peroxisomal membrane"/>
    <property type="evidence" value="ECO:0000318"/>
    <property type="project" value="GO_Central"/>
</dbReference>
<evidence type="ECO:0000256" key="1">
    <source>
        <dbReference type="ARBA" id="ARBA00022593"/>
    </source>
</evidence>
<dbReference type="FunCoup" id="A0A7M7N908">
    <property type="interactions" value="864"/>
</dbReference>
<dbReference type="PANTHER" id="PTHR12652:SF50">
    <property type="entry name" value="PEROXIN 11"/>
    <property type="match status" value="1"/>
</dbReference>
<evidence type="ECO:0000256" key="4">
    <source>
        <dbReference type="ARBA" id="ARBA00046271"/>
    </source>
</evidence>
<keyword evidence="8" id="KW-1185">Reference proteome</keyword>
<comment type="subcellular location">
    <subcellularLocation>
        <location evidence="4">Peroxisome membrane</location>
    </subcellularLocation>
</comment>
<name>A0A7M7N908_STRPU</name>
<evidence type="ECO:0000256" key="5">
    <source>
        <dbReference type="SAM" id="MobiDB-lite"/>
    </source>
</evidence>
<evidence type="ECO:0000313" key="8">
    <source>
        <dbReference type="Proteomes" id="UP000007110"/>
    </source>
</evidence>
<dbReference type="KEGG" id="spu:582629"/>
<evidence type="ECO:0000256" key="2">
    <source>
        <dbReference type="ARBA" id="ARBA00023136"/>
    </source>
</evidence>
<reference evidence="7" key="2">
    <citation type="submission" date="2021-01" db="UniProtKB">
        <authorList>
            <consortium name="EnsemblMetazoa"/>
        </authorList>
    </citation>
    <scope>IDENTIFICATION</scope>
</reference>
<dbReference type="OrthoDB" id="411017at2759"/>
<keyword evidence="3" id="KW-0576">Peroxisome</keyword>
<dbReference type="AlphaFoldDB" id="A0A7M7N908"/>
<dbReference type="OMA" id="AKRTMQL"/>
<dbReference type="GO" id="GO:0016559">
    <property type="term" value="P:peroxisome fission"/>
    <property type="evidence" value="ECO:0000318"/>
    <property type="project" value="GO_Central"/>
</dbReference>
<keyword evidence="6" id="KW-0812">Transmembrane</keyword>
<proteinExistence type="predicted"/>
<dbReference type="Proteomes" id="UP000007110">
    <property type="component" value="Unassembled WGS sequence"/>
</dbReference>
<accession>A0A7M7N908</accession>
<dbReference type="InterPro" id="IPR008733">
    <property type="entry name" value="PEX11"/>
</dbReference>
<organism evidence="7 8">
    <name type="scientific">Strongylocentrotus purpuratus</name>
    <name type="common">Purple sea urchin</name>
    <dbReference type="NCBI Taxonomy" id="7668"/>
    <lineage>
        <taxon>Eukaryota</taxon>
        <taxon>Metazoa</taxon>
        <taxon>Echinodermata</taxon>
        <taxon>Eleutherozoa</taxon>
        <taxon>Echinozoa</taxon>
        <taxon>Echinoidea</taxon>
        <taxon>Euechinoidea</taxon>
        <taxon>Echinacea</taxon>
        <taxon>Camarodonta</taxon>
        <taxon>Echinidea</taxon>
        <taxon>Strongylocentrotidae</taxon>
        <taxon>Strongylocentrotus</taxon>
    </lineage>
</organism>
<protein>
    <submittedName>
        <fullName evidence="7">Uncharacterized protein</fullName>
    </submittedName>
</protein>
<feature type="transmembrane region" description="Helical" evidence="6">
    <location>
        <begin position="130"/>
        <end position="154"/>
    </location>
</feature>
<sequence length="266" mass="29788">MEASVATNIISFLNKTGGRDKFYRTCQYGSRLVWWCIQESKRDPDLVKKLQGLDSHLSTSRKLLRIGKSVEFFRAAQKSVHLSDPFLQFTITFANINKASYLLIDHLLWMHRIGLVEVNSKYYGHLSSRFWLATLILSLSTDLYAICGVVGTLLQTDMSTKMSLDSDEAVKQCSNGSISGTRPSHETNGNSHHGVHTTTMKQVVMTLFRYHLGLILDILKNSADLFLPLSYLGHINISSGLQGLLGLISSVIGVLTVWDSKYKMVI</sequence>
<evidence type="ECO:0000256" key="3">
    <source>
        <dbReference type="ARBA" id="ARBA00023140"/>
    </source>
</evidence>
<feature type="region of interest" description="Disordered" evidence="5">
    <location>
        <begin position="172"/>
        <end position="194"/>
    </location>
</feature>
<evidence type="ECO:0000313" key="7">
    <source>
        <dbReference type="EnsemblMetazoa" id="XP_030833098"/>
    </source>
</evidence>
<keyword evidence="2 6" id="KW-0472">Membrane</keyword>
<dbReference type="Pfam" id="PF05648">
    <property type="entry name" value="PEX11"/>
    <property type="match status" value="1"/>
</dbReference>
<reference evidence="8" key="1">
    <citation type="submission" date="2015-02" db="EMBL/GenBank/DDBJ databases">
        <title>Genome sequencing for Strongylocentrotus purpuratus.</title>
        <authorList>
            <person name="Murali S."/>
            <person name="Liu Y."/>
            <person name="Vee V."/>
            <person name="English A."/>
            <person name="Wang M."/>
            <person name="Skinner E."/>
            <person name="Han Y."/>
            <person name="Muzny D.M."/>
            <person name="Worley K.C."/>
            <person name="Gibbs R.A."/>
        </authorList>
    </citation>
    <scope>NUCLEOTIDE SEQUENCE</scope>
</reference>
<keyword evidence="6" id="KW-1133">Transmembrane helix</keyword>
<feature type="transmembrane region" description="Helical" evidence="6">
    <location>
        <begin position="235"/>
        <end position="258"/>
    </location>
</feature>
<dbReference type="RefSeq" id="XP_030833098.1">
    <property type="nucleotide sequence ID" value="XM_030977238.1"/>
</dbReference>
<dbReference type="GeneID" id="582629"/>
<dbReference type="PANTHER" id="PTHR12652">
    <property type="entry name" value="PEROXISOMAL BIOGENESIS FACTOR 11"/>
    <property type="match status" value="1"/>
</dbReference>
<keyword evidence="1" id="KW-0962">Peroxisome biogenesis</keyword>
<dbReference type="InParanoid" id="A0A7M7N908"/>
<evidence type="ECO:0000256" key="6">
    <source>
        <dbReference type="SAM" id="Phobius"/>
    </source>
</evidence>
<dbReference type="EnsemblMetazoa" id="XM_030977238">
    <property type="protein sequence ID" value="XP_030833098"/>
    <property type="gene ID" value="LOC582629"/>
</dbReference>